<dbReference type="EMBL" id="CP032702">
    <property type="protein sequence ID" value="QDY43026.1"/>
    <property type="molecule type" value="Genomic_DNA"/>
</dbReference>
<evidence type="ECO:0000313" key="4">
    <source>
        <dbReference type="Proteomes" id="UP000319411"/>
    </source>
</evidence>
<name>A0A518XG04_9GAMM</name>
<feature type="region of interest" description="Disordered" evidence="1">
    <location>
        <begin position="1"/>
        <end position="28"/>
    </location>
</feature>
<dbReference type="Pfam" id="PF19077">
    <property type="entry name" value="Big_13"/>
    <property type="match status" value="3"/>
</dbReference>
<organism evidence="3 4">
    <name type="scientific">Candidatus Pantoea soli</name>
    <dbReference type="NCBI Taxonomy" id="3098669"/>
    <lineage>
        <taxon>Bacteria</taxon>
        <taxon>Pseudomonadati</taxon>
        <taxon>Pseudomonadota</taxon>
        <taxon>Gammaproteobacteria</taxon>
        <taxon>Enterobacterales</taxon>
        <taxon>Erwiniaceae</taxon>
        <taxon>Pantoea</taxon>
    </lineage>
</organism>
<evidence type="ECO:0000259" key="2">
    <source>
        <dbReference type="Pfam" id="PF19077"/>
    </source>
</evidence>
<gene>
    <name evidence="3" type="ORF">D8B20_14575</name>
</gene>
<reference evidence="3 4" key="1">
    <citation type="submission" date="2018-10" db="EMBL/GenBank/DDBJ databases">
        <title>Genome Sequencing of Pantoea dispersa DSM 32899.</title>
        <authorList>
            <person name="Nawrath M."/>
            <person name="Ottenheim C."/>
            <person name="Wilm A."/>
            <person name="Zimmermann W."/>
            <person name="Wu J.C."/>
        </authorList>
    </citation>
    <scope>NUCLEOTIDE SEQUENCE [LARGE SCALE GENOMIC DNA]</scope>
    <source>
        <strain evidence="3 4">DSM 32899</strain>
    </source>
</reference>
<sequence length="1142" mass="124521">MNSVIDPTTHFWTTRKQPTLSGSSPQEKGNTVKFVLNDQEYTVAIDENGYYEWTPPFELNDGEYSLSIYIVDQAQNVGIPKQVILHIDTTAPDKPEILRVIDDQGAQQGWLTPGARTDDTRPAFSGRAEAGSVVHLYDGGTLIGSAIADSTGGWEITPVQELPEGGHTFTVTSTDGRGHVSTASDAFTLTIGADAPRVVLITHAEDDAGTFQGTLTSGALTDDITPTLYGTAPAGSSVRIQYRTGDGQWADGGLATLNGTDWSWTPDPALSEGHWEFRANAGAGWTDEFKLDIDLTPGSELEITHAWDDFGDYTGKLDNGALTDDHTPSLRGRAEANSLVYVHYRSQSGSWALLGSAIAGPDGTWALEPPPLPAGMFEFLASDRADSSLVSGESFTLKIGAPAELFPQIHTIWDDVGNIIGNVKPGDKTNDTQPELRGKAEANSQVEIQYSQDGQTWLTGFATTDTKGNWSFTPAQPLESGDWQFKAKAGSGADFGNVYPITVAEYVTLTSYDFEDLAPQTFTSQYIYRGLTFEPLFQNNVAYSIVDHTIFGKSLLVKNGNISNPIEMLIKFNDKINYFELTAMDWEGANSYISFYDASDKEIGRVYARDIRNNTREVLRFFSKDIHISHAKIHLVSNLEEFFIDNILTKSDFRPTGVIEEHGYENLDTLTSGTSFSKGTQTRLPGGILFTTLDGTAATIHNVESYNAHNALFLRNNSLYELKFGKTEAVTFDYNNVFLDGGHNVRIYDTEGNILDIIRLSSADINCKKFSYTAPAGKFIDYIEIEVLDELAPENPTYNDAGFTIDNIAWGVNIHSGLESFDSYDAGKKFDLNRVTDLSGGLKISAVKLADSNADQTRIYNGNGKKRSLILGDNTIYKFDFGATEKVEFRLSAVHTADAHQFIAYSPEGEILYRGNIATVGSIANDIVPDLYQFIAPAGKKIGYIELVLGQETTATDSDIGFYIDDIKWGEYVHPVENAAGNAYIFDGYTEHSATEESAALIVKEVADLDQSPVAGREDMVDTLYIEGANQLLDLSLTGDKVKSVEIFDITGSGDNTLRIDAESLLAHGAKDVFIEDGKTQLMVNGNEGDVVQLADILPEGEALSGWTQEAGTVTVAGVAYNVYSNGEAELLVQEGVKTELV</sequence>
<feature type="domain" description="Bacterial Ig-like" evidence="2">
    <location>
        <begin position="116"/>
        <end position="191"/>
    </location>
</feature>
<proteinExistence type="predicted"/>
<dbReference type="AlphaFoldDB" id="A0A518XG04"/>
<feature type="domain" description="Bacterial Ig-like" evidence="2">
    <location>
        <begin position="428"/>
        <end position="489"/>
    </location>
</feature>
<accession>A0A518XG04</accession>
<dbReference type="Gene3D" id="3.30.420.430">
    <property type="match status" value="4"/>
</dbReference>
<protein>
    <recommendedName>
        <fullName evidence="2">Bacterial Ig-like domain-containing protein</fullName>
    </recommendedName>
</protein>
<dbReference type="NCBIfam" id="NF033510">
    <property type="entry name" value="Ca_tandemer"/>
    <property type="match status" value="2"/>
</dbReference>
<feature type="domain" description="Bacterial Ig-like" evidence="2">
    <location>
        <begin position="12"/>
        <end position="89"/>
    </location>
</feature>
<dbReference type="Proteomes" id="UP000319411">
    <property type="component" value="Chromosome"/>
</dbReference>
<dbReference type="KEGG" id="pdis:D8B20_14575"/>
<evidence type="ECO:0000313" key="3">
    <source>
        <dbReference type="EMBL" id="QDY43026.1"/>
    </source>
</evidence>
<dbReference type="InterPro" id="IPR044016">
    <property type="entry name" value="Big_13"/>
</dbReference>
<keyword evidence="4" id="KW-1185">Reference proteome</keyword>
<evidence type="ECO:0000256" key="1">
    <source>
        <dbReference type="SAM" id="MobiDB-lite"/>
    </source>
</evidence>